<feature type="domain" description="Histone deacetylase" evidence="2">
    <location>
        <begin position="114"/>
        <end position="380"/>
    </location>
</feature>
<evidence type="ECO:0000313" key="4">
    <source>
        <dbReference type="Proteomes" id="UP000279236"/>
    </source>
</evidence>
<dbReference type="PRINTS" id="PR01270">
    <property type="entry name" value="HDASUPER"/>
</dbReference>
<dbReference type="GO" id="GO:0070210">
    <property type="term" value="C:Rpd3L-Expanded complex"/>
    <property type="evidence" value="ECO:0007669"/>
    <property type="project" value="TreeGrafter"/>
</dbReference>
<keyword evidence="4" id="KW-1185">Reference proteome</keyword>
<dbReference type="GeneID" id="39590797"/>
<evidence type="ECO:0000256" key="1">
    <source>
        <dbReference type="SAM" id="MobiDB-lite"/>
    </source>
</evidence>
<dbReference type="OrthoDB" id="1918432at2759"/>
<dbReference type="Pfam" id="PF00850">
    <property type="entry name" value="Hist_deacetyl"/>
    <property type="match status" value="1"/>
</dbReference>
<dbReference type="Proteomes" id="UP000279236">
    <property type="component" value="Unassembled WGS sequence"/>
</dbReference>
<gene>
    <name evidence="3" type="ORF">EHS24_006254</name>
</gene>
<feature type="region of interest" description="Disordered" evidence="1">
    <location>
        <begin position="1"/>
        <end position="21"/>
    </location>
</feature>
<comment type="caution">
    <text evidence="3">The sequence shown here is derived from an EMBL/GenBank/DDBJ whole genome shotgun (WGS) entry which is preliminary data.</text>
</comment>
<dbReference type="STRING" id="105984.A0A427Y121"/>
<dbReference type="PANTHER" id="PTHR10625">
    <property type="entry name" value="HISTONE DEACETYLASE HDAC1-RELATED"/>
    <property type="match status" value="1"/>
</dbReference>
<accession>A0A427Y121</accession>
<name>A0A427Y121_9TREE</name>
<dbReference type="SUPFAM" id="SSF52768">
    <property type="entry name" value="Arginase/deacetylase"/>
    <property type="match status" value="1"/>
</dbReference>
<dbReference type="PANTHER" id="PTHR10625:SF2">
    <property type="entry name" value="HISTONE DEACETYLASE"/>
    <property type="match status" value="1"/>
</dbReference>
<dbReference type="EMBL" id="RSCE01000003">
    <property type="protein sequence ID" value="RSH84730.1"/>
    <property type="molecule type" value="Genomic_DNA"/>
</dbReference>
<dbReference type="Gene3D" id="3.40.800.20">
    <property type="entry name" value="Histone deacetylase domain"/>
    <property type="match status" value="1"/>
</dbReference>
<evidence type="ECO:0000259" key="2">
    <source>
        <dbReference type="Pfam" id="PF00850"/>
    </source>
</evidence>
<organism evidence="3 4">
    <name type="scientific">Apiotrichum porosum</name>
    <dbReference type="NCBI Taxonomy" id="105984"/>
    <lineage>
        <taxon>Eukaryota</taxon>
        <taxon>Fungi</taxon>
        <taxon>Dikarya</taxon>
        <taxon>Basidiomycota</taxon>
        <taxon>Agaricomycotina</taxon>
        <taxon>Tremellomycetes</taxon>
        <taxon>Trichosporonales</taxon>
        <taxon>Trichosporonaceae</taxon>
        <taxon>Apiotrichum</taxon>
    </lineage>
</organism>
<dbReference type="InterPro" id="IPR000286">
    <property type="entry name" value="HDACs"/>
</dbReference>
<evidence type="ECO:0000313" key="3">
    <source>
        <dbReference type="EMBL" id="RSH84730.1"/>
    </source>
</evidence>
<proteinExistence type="predicted"/>
<dbReference type="RefSeq" id="XP_028478178.1">
    <property type="nucleotide sequence ID" value="XM_028621726.1"/>
</dbReference>
<dbReference type="InterPro" id="IPR037138">
    <property type="entry name" value="His_deacetylse_dom_sf"/>
</dbReference>
<dbReference type="InterPro" id="IPR023801">
    <property type="entry name" value="His_deacetylse_dom"/>
</dbReference>
<dbReference type="AlphaFoldDB" id="A0A427Y121"/>
<protein>
    <recommendedName>
        <fullName evidence="2">Histone deacetylase domain-containing protein</fullName>
    </recommendedName>
</protein>
<reference evidence="3 4" key="1">
    <citation type="submission" date="2018-11" db="EMBL/GenBank/DDBJ databases">
        <title>Genome sequence of Apiotrichum porosum DSM 27194.</title>
        <authorList>
            <person name="Aliyu H."/>
            <person name="Gorte O."/>
            <person name="Ochsenreither K."/>
        </authorList>
    </citation>
    <scope>NUCLEOTIDE SEQUENCE [LARGE SCALE GENOMIC DNA]</scope>
    <source>
        <strain evidence="3 4">DSM 27194</strain>
    </source>
</reference>
<feature type="region of interest" description="Disordered" evidence="1">
    <location>
        <begin position="557"/>
        <end position="606"/>
    </location>
</feature>
<feature type="compositionally biased region" description="Acidic residues" evidence="1">
    <location>
        <begin position="460"/>
        <end position="469"/>
    </location>
</feature>
<dbReference type="GO" id="GO:0004407">
    <property type="term" value="F:histone deacetylase activity"/>
    <property type="evidence" value="ECO:0007669"/>
    <property type="project" value="TreeGrafter"/>
</dbReference>
<feature type="region of interest" description="Disordered" evidence="1">
    <location>
        <begin position="440"/>
        <end position="544"/>
    </location>
</feature>
<dbReference type="InterPro" id="IPR023696">
    <property type="entry name" value="Ureohydrolase_dom_sf"/>
</dbReference>
<sequence length="606" mass="67171">MASLADPSKVQPMDVTNLNDPNRSNRRVAYYYDHDVGNYHFFLGHPMKPHRIRMTHNLISNYGLCDEYEYDAPHPEGEGARVVNDITQGMDEELEDAVKWERRVLAGPRGRAMQVFRPRRATKTDMTKFHTDEYIDLLEAVTPETADAMTGGGIRCLTGEDCPAFEGVFEFCTISAGGSLGAAEKLNGGLADIAVNWAGGLHHAKKSEASGFCYVNDIVLGILELLRIHPRVLYIDVDVHHGDGVEEAFYTTDRVMTCSFHRFGEFFPGTGDVRDNGIKRGKGYAVNVPLRDGITDATYHTIFKPVIAKIIETFRPGAIVLQMGADSLSGDKLGGFNLTLEGHAECARFVRSFNIPTMLVGGGGYTIKNVSKAWTKETAIMCGIELPEDLPYNRYMEYFGPRYKLEVLPTNVDDHNPPEYIEALKRHIFENLRDLPHAPGVQMREVSSKPLSRVMGISKEDEDDDPDNDLDARIKKLLRQRQMNGDVDSESDSDSDVAAQARPNRARRQGGLSLRPNPRPRVNGFPASKRQPSSSPEGDDCDGRKKRQFFKARVGDGVWDPTSLLNGGQRPNDGLVNGVKPKLFGGIPETWNVGRASRAGSPMSVS</sequence>
<dbReference type="GO" id="GO:0031507">
    <property type="term" value="P:heterochromatin formation"/>
    <property type="evidence" value="ECO:0007669"/>
    <property type="project" value="TreeGrafter"/>
</dbReference>